<keyword evidence="4 5" id="KW-0472">Membrane</keyword>
<sequence>MSRILFPKDFRYIIGASLVMIGCMLLGFIGVPIERLGIVALEEDYLIGIVTAPFVHGSWSHLSGNLIGLWICGYIASRQPKFKRVSVAIVIMTGALVWLFAGDGNHIGSSGVVMGYYGYLSGVAVFQRHLTGIISLIALAILTYLANINLFGTLFNFSENISTESHLFGFLSGLLLAYAIRSKRWKNLAKNEN</sequence>
<gene>
    <name evidence="7" type="ORF">QNM18_23490</name>
</gene>
<keyword evidence="7" id="KW-0378">Hydrolase</keyword>
<dbReference type="InterPro" id="IPR022764">
    <property type="entry name" value="Peptidase_S54_rhomboid_dom"/>
</dbReference>
<evidence type="ECO:0000259" key="6">
    <source>
        <dbReference type="Pfam" id="PF01694"/>
    </source>
</evidence>
<feature type="domain" description="Peptidase S54 rhomboid" evidence="6">
    <location>
        <begin position="46"/>
        <end position="181"/>
    </location>
</feature>
<reference evidence="7 8" key="1">
    <citation type="submission" date="2023-05" db="EMBL/GenBank/DDBJ databases">
        <title>Pseudoalteromonas ardens sp. nov., Pseudoalteromonas obscura sp. nov., and Pseudoalteromonas umbrosa sp. nov., isolated from the coral Montipora capitata.</title>
        <authorList>
            <person name="Thomas E.M."/>
            <person name="Smith E.M."/>
            <person name="Papke E."/>
            <person name="Shlafstein M.D."/>
            <person name="Oline D.K."/>
            <person name="Videau P."/>
            <person name="Saw J.H."/>
            <person name="Strangman W.K."/>
            <person name="Ushijima B."/>
        </authorList>
    </citation>
    <scope>NUCLEOTIDE SEQUENCE [LARGE SCALE GENOMIC DNA]</scope>
    <source>
        <strain evidence="7 8">P94</strain>
    </source>
</reference>
<feature type="transmembrane region" description="Helical" evidence="5">
    <location>
        <begin position="45"/>
        <end position="72"/>
    </location>
</feature>
<evidence type="ECO:0000313" key="8">
    <source>
        <dbReference type="Proteomes" id="UP001231915"/>
    </source>
</evidence>
<dbReference type="PANTHER" id="PTHR43731">
    <property type="entry name" value="RHOMBOID PROTEASE"/>
    <property type="match status" value="1"/>
</dbReference>
<feature type="transmembrane region" description="Helical" evidence="5">
    <location>
        <begin position="133"/>
        <end position="155"/>
    </location>
</feature>
<comment type="subcellular location">
    <subcellularLocation>
        <location evidence="1">Membrane</location>
        <topology evidence="1">Multi-pass membrane protein</topology>
    </subcellularLocation>
</comment>
<dbReference type="Pfam" id="PF01694">
    <property type="entry name" value="Rhomboid"/>
    <property type="match status" value="1"/>
</dbReference>
<dbReference type="EC" id="3.4.21.-" evidence="7"/>
<feature type="transmembrane region" description="Helical" evidence="5">
    <location>
        <begin position="12"/>
        <end position="33"/>
    </location>
</feature>
<dbReference type="RefSeq" id="WP_284138603.1">
    <property type="nucleotide sequence ID" value="NZ_JASJUT010000013.1"/>
</dbReference>
<dbReference type="Proteomes" id="UP001231915">
    <property type="component" value="Unassembled WGS sequence"/>
</dbReference>
<keyword evidence="8" id="KW-1185">Reference proteome</keyword>
<dbReference type="InterPro" id="IPR035952">
    <property type="entry name" value="Rhomboid-like_sf"/>
</dbReference>
<name>A0ABT7EST5_9GAMM</name>
<evidence type="ECO:0000256" key="4">
    <source>
        <dbReference type="ARBA" id="ARBA00023136"/>
    </source>
</evidence>
<dbReference type="InterPro" id="IPR050925">
    <property type="entry name" value="Rhomboid_protease_S54"/>
</dbReference>
<keyword evidence="3 5" id="KW-1133">Transmembrane helix</keyword>
<evidence type="ECO:0000256" key="1">
    <source>
        <dbReference type="ARBA" id="ARBA00004141"/>
    </source>
</evidence>
<dbReference type="PANTHER" id="PTHR43731:SF9">
    <property type="entry name" value="SLR1461 PROTEIN"/>
    <property type="match status" value="1"/>
</dbReference>
<feature type="transmembrane region" description="Helical" evidence="5">
    <location>
        <begin position="107"/>
        <end position="126"/>
    </location>
</feature>
<dbReference type="GO" id="GO:0006508">
    <property type="term" value="P:proteolysis"/>
    <property type="evidence" value="ECO:0007669"/>
    <property type="project" value="UniProtKB-KW"/>
</dbReference>
<evidence type="ECO:0000256" key="5">
    <source>
        <dbReference type="SAM" id="Phobius"/>
    </source>
</evidence>
<comment type="caution">
    <text evidence="7">The sequence shown here is derived from an EMBL/GenBank/DDBJ whole genome shotgun (WGS) entry which is preliminary data.</text>
</comment>
<dbReference type="Gene3D" id="1.20.1540.10">
    <property type="entry name" value="Rhomboid-like"/>
    <property type="match status" value="1"/>
</dbReference>
<keyword evidence="7" id="KW-0645">Protease</keyword>
<evidence type="ECO:0000256" key="2">
    <source>
        <dbReference type="ARBA" id="ARBA00022692"/>
    </source>
</evidence>
<proteinExistence type="predicted"/>
<evidence type="ECO:0000256" key="3">
    <source>
        <dbReference type="ARBA" id="ARBA00022989"/>
    </source>
</evidence>
<dbReference type="GO" id="GO:0008233">
    <property type="term" value="F:peptidase activity"/>
    <property type="evidence" value="ECO:0007669"/>
    <property type="project" value="UniProtKB-KW"/>
</dbReference>
<protein>
    <submittedName>
        <fullName evidence="7">Rhomboid family intramembrane serine protease</fullName>
        <ecNumber evidence="7">3.4.21.-</ecNumber>
    </submittedName>
</protein>
<accession>A0ABT7EST5</accession>
<organism evidence="7 8">
    <name type="scientific">Pseudoalteromonas obscura</name>
    <dbReference type="NCBI Taxonomy" id="3048491"/>
    <lineage>
        <taxon>Bacteria</taxon>
        <taxon>Pseudomonadati</taxon>
        <taxon>Pseudomonadota</taxon>
        <taxon>Gammaproteobacteria</taxon>
        <taxon>Alteromonadales</taxon>
        <taxon>Pseudoalteromonadaceae</taxon>
        <taxon>Pseudoalteromonas</taxon>
    </lineage>
</organism>
<feature type="transmembrane region" description="Helical" evidence="5">
    <location>
        <begin position="161"/>
        <end position="180"/>
    </location>
</feature>
<keyword evidence="2 5" id="KW-0812">Transmembrane</keyword>
<feature type="transmembrane region" description="Helical" evidence="5">
    <location>
        <begin position="84"/>
        <end position="101"/>
    </location>
</feature>
<evidence type="ECO:0000313" key="7">
    <source>
        <dbReference type="EMBL" id="MDK2598025.1"/>
    </source>
</evidence>
<dbReference type="EMBL" id="JASJUT010000013">
    <property type="protein sequence ID" value="MDK2598025.1"/>
    <property type="molecule type" value="Genomic_DNA"/>
</dbReference>
<dbReference type="PROSITE" id="PS51257">
    <property type="entry name" value="PROKAR_LIPOPROTEIN"/>
    <property type="match status" value="1"/>
</dbReference>
<dbReference type="SUPFAM" id="SSF144091">
    <property type="entry name" value="Rhomboid-like"/>
    <property type="match status" value="1"/>
</dbReference>